<accession>A0ABT3FYY5</accession>
<sequence>MTQAIKPPEPTPAEKIANAILRFVGEVPASTQVASFTPKSKALSLANAAALKAGTTAGMLSLPPGPLAWLTILPELIGVWKIQQQMVADIAAVFGKSGELSKERMLYCLFRHTAAQAMRDLVVRVGERYLVRQASFQTLQKVASRIGVKITQTSIRKSLSRWIPVAGAIGVGGYAYADTRKVALTAIEFFSSDASLLEEDSAPSITLGDNPSPKLPPPLPPA</sequence>
<keyword evidence="3" id="KW-1185">Reference proteome</keyword>
<name>A0ABT3FYY5_9BACT</name>
<organism evidence="2 3">
    <name type="scientific">Luteolibacter rhizosphaerae</name>
    <dbReference type="NCBI Taxonomy" id="2989719"/>
    <lineage>
        <taxon>Bacteria</taxon>
        <taxon>Pseudomonadati</taxon>
        <taxon>Verrucomicrobiota</taxon>
        <taxon>Verrucomicrobiia</taxon>
        <taxon>Verrucomicrobiales</taxon>
        <taxon>Verrucomicrobiaceae</taxon>
        <taxon>Luteolibacter</taxon>
    </lineage>
</organism>
<dbReference type="EMBL" id="JAPDDR010000001">
    <property type="protein sequence ID" value="MCW1912449.1"/>
    <property type="molecule type" value="Genomic_DNA"/>
</dbReference>
<comment type="caution">
    <text evidence="2">The sequence shown here is derived from an EMBL/GenBank/DDBJ whole genome shotgun (WGS) entry which is preliminary data.</text>
</comment>
<feature type="compositionally biased region" description="Pro residues" evidence="1">
    <location>
        <begin position="213"/>
        <end position="222"/>
    </location>
</feature>
<reference evidence="2" key="1">
    <citation type="submission" date="2022-10" db="EMBL/GenBank/DDBJ databases">
        <title>Luteolibacter sp. GHJ8, whole genome shotgun sequencing project.</title>
        <authorList>
            <person name="Zhao G."/>
            <person name="Shen L."/>
        </authorList>
    </citation>
    <scope>NUCLEOTIDE SEQUENCE</scope>
    <source>
        <strain evidence="2">GHJ8</strain>
    </source>
</reference>
<dbReference type="RefSeq" id="WP_264510848.1">
    <property type="nucleotide sequence ID" value="NZ_JAPDDR010000001.1"/>
</dbReference>
<evidence type="ECO:0000313" key="3">
    <source>
        <dbReference type="Proteomes" id="UP001165653"/>
    </source>
</evidence>
<evidence type="ECO:0000313" key="2">
    <source>
        <dbReference type="EMBL" id="MCW1912449.1"/>
    </source>
</evidence>
<feature type="region of interest" description="Disordered" evidence="1">
    <location>
        <begin position="201"/>
        <end position="222"/>
    </location>
</feature>
<proteinExistence type="predicted"/>
<dbReference type="Proteomes" id="UP001165653">
    <property type="component" value="Unassembled WGS sequence"/>
</dbReference>
<gene>
    <name evidence="2" type="ORF">OJ996_02620</name>
</gene>
<protein>
    <recommendedName>
        <fullName evidence="4">EcsC family protein</fullName>
    </recommendedName>
</protein>
<evidence type="ECO:0000256" key="1">
    <source>
        <dbReference type="SAM" id="MobiDB-lite"/>
    </source>
</evidence>
<evidence type="ECO:0008006" key="4">
    <source>
        <dbReference type="Google" id="ProtNLM"/>
    </source>
</evidence>